<dbReference type="InParanoid" id="A0A1X7VRF8"/>
<accession>A0A1X7VRF8</accession>
<dbReference type="EnsemblMetazoa" id="Aqu2.1.42479_001">
    <property type="protein sequence ID" value="Aqu2.1.42479_001"/>
    <property type="gene ID" value="Aqu2.1.42479"/>
</dbReference>
<protein>
    <recommendedName>
        <fullName evidence="2">Peptidase A2 domain-containing protein</fullName>
    </recommendedName>
</protein>
<evidence type="ECO:0008006" key="2">
    <source>
        <dbReference type="Google" id="ProtNLM"/>
    </source>
</evidence>
<dbReference type="SUPFAM" id="SSF50630">
    <property type="entry name" value="Acid proteases"/>
    <property type="match status" value="1"/>
</dbReference>
<organism evidence="1">
    <name type="scientific">Amphimedon queenslandica</name>
    <name type="common">Sponge</name>
    <dbReference type="NCBI Taxonomy" id="400682"/>
    <lineage>
        <taxon>Eukaryota</taxon>
        <taxon>Metazoa</taxon>
        <taxon>Porifera</taxon>
        <taxon>Demospongiae</taxon>
        <taxon>Heteroscleromorpha</taxon>
        <taxon>Haplosclerida</taxon>
        <taxon>Niphatidae</taxon>
        <taxon>Amphimedon</taxon>
    </lineage>
</organism>
<reference evidence="1" key="1">
    <citation type="submission" date="2017-05" db="UniProtKB">
        <authorList>
            <consortium name="EnsemblMetazoa"/>
        </authorList>
    </citation>
    <scope>IDENTIFICATION</scope>
</reference>
<dbReference type="InterPro" id="IPR021109">
    <property type="entry name" value="Peptidase_aspartic_dom_sf"/>
</dbReference>
<name>A0A1X7VRF8_AMPQE</name>
<dbReference type="AlphaFoldDB" id="A0A1X7VRF8"/>
<proteinExistence type="predicted"/>
<evidence type="ECO:0000313" key="1">
    <source>
        <dbReference type="EnsemblMetazoa" id="Aqu2.1.42479_001"/>
    </source>
</evidence>
<sequence>MRPVTIVTRKDTVSQQCFYRRDAPKREMSDVSEQNLNSLFLDTLISKSNGMTWQATIQLEEKQIALKVDTGTEATAISQDTFKGFNNKSIVLIPSQKSLIGPAGQLLPVLAHFLGKLSYKNYNSRQNIYYVKSLRANLLGLPAITLKLASLNIYMIGEDCDLRNTIHYNFPTLFKGLGNLGEPYTIKLQSDAKEDSLFTARKIPLPLRDMVREELNSMDQWE</sequence>